<organismHost>
    <name type="scientific">Acanthamoeba polyphaga</name>
    <name type="common">Amoeba</name>
    <dbReference type="NCBI Taxonomy" id="5757"/>
</organismHost>
<reference evidence="1 5" key="2">
    <citation type="journal article" date="2011" name="Virol. J.">
        <title>Breaking the 1000-gene barrier for Mimivirus using ultra-deep genome and transcriptome sequencing.</title>
        <authorList>
            <person name="Legendre M."/>
            <person name="Santini S."/>
            <person name="Rico A."/>
            <person name="Abergel C."/>
            <person name="Claverie J.M."/>
        </authorList>
    </citation>
    <scope>NUCLEOTIDE SEQUENCE [LARGE SCALE GENOMIC DNA]</scope>
</reference>
<name>A0A0G2Y5B9_MIMIV</name>
<dbReference type="GeneID" id="9924967"/>
<reference evidence="7 8" key="3">
    <citation type="submission" date="2014-10" db="EMBL/GenBank/DDBJ databases">
        <title>Pan-genome analysis of Brazilian lineage A amoebal mimiviruses.</title>
        <authorList>
            <person name="Assis F.L."/>
            <person name="Abrahao J.S."/>
            <person name="Kroon E.G."/>
            <person name="Dornas F.P."/>
            <person name="Andrade K.R."/>
            <person name="Borato P.V.M."/>
            <person name="Pilotto M.R."/>
            <person name="Benamar S."/>
            <person name="LaScola B."/>
            <person name="Colson P."/>
        </authorList>
    </citation>
    <scope>NUCLEOTIDE SEQUENCE [LARGE SCALE GENOMIC DNA]</scope>
    <source>
        <strain evidence="4 8">Amazonia</strain>
        <strain evidence="3 7">Oyster</strain>
    </source>
</reference>
<dbReference type="EMBL" id="JN036606">
    <property type="protein sequence ID" value="AEJ34581.1"/>
    <property type="molecule type" value="Genomic_DNA"/>
</dbReference>
<evidence type="ECO:0000313" key="2">
    <source>
        <dbReference type="EMBL" id="AEJ34581.1"/>
    </source>
</evidence>
<evidence type="ECO:0000313" key="8">
    <source>
        <dbReference type="Proteomes" id="UP000274448"/>
    </source>
</evidence>
<evidence type="ECO:0000313" key="3">
    <source>
        <dbReference type="EMBL" id="AKI79117.1"/>
    </source>
</evidence>
<evidence type="ECO:0000313" key="6">
    <source>
        <dbReference type="Proteomes" id="UP000240552"/>
    </source>
</evidence>
<dbReference type="EMBL" id="KM982401">
    <property type="protein sequence ID" value="AKI79117.1"/>
    <property type="molecule type" value="Genomic_DNA"/>
</dbReference>
<accession>E3W006</accession>
<sequence>MSIPVILNKSNSNISTVNTIVENTIKNIFIDDNNIYVTDSNDILYLYNNYQFYPFTSKMKRIQNCFMIDSETFIVHHSSTISIFDKNYVKIDQEVDTWITNNIDRVAYDIDFGLVATLENGDIYVNFGVGNNENNYGSSDINRLCLNTICSDNNKYLRTKFHSYEDMKIISKTLIAHKENTIDIFFLYTNTVKYIRSAYIDSESFGKIIEFNSILNYFVSTDFNPYFLTETPEIYKDTNNFFFPKIPYYFSIIDNNLYCYHTKNYYDKLIPPLMSILSVSTNTTTILPHNNWLTVLVLPENSSSKIVFTSIENQVLIHNGQFYSIKNDYQHIVFDEILINYDTINSMYIDKSNVEFVIDIEQDVPVIDQLINIIPNIYRLNNKYIYYFEQIDKKGSIVSYGDGVSRFVFNSLRREIDEILATKFEYCDTGMAIKLGKMMYFCNVDGSETFENIHPYFFFTMSKESDYTYLLKKFKSASYNIYYNQWIQYKNNPQTLVELGLGLNNSNDYIRYLMTSDLNEEQINLYNNFIDGYLFFMNRTSIYDIVKNYPISYYVNKLLFEGYFELSVQFRKESDDVNDNDYDEFCALFDNIFKELSHREMSCISQNVTGSNYYVGEITVVYSFTNNKLQKQVYDGSTIIPEEEGVSAVENPIESIDTTDNYDDSDISYQISTCNTELVVNIPPNENLIRKLFDILVVEDTYLKN</sequence>
<dbReference type="EMBL" id="KM982403">
    <property type="protein sequence ID" value="AKI81013.1"/>
    <property type="molecule type" value="Genomic_DNA"/>
</dbReference>
<dbReference type="Proteomes" id="UP000274448">
    <property type="component" value="Segment"/>
</dbReference>
<dbReference type="Proteomes" id="UP000241474">
    <property type="component" value="Segment"/>
</dbReference>
<evidence type="ECO:0000313" key="7">
    <source>
        <dbReference type="Proteomes" id="UP000241474"/>
    </source>
</evidence>
<proteinExistence type="predicted"/>
<dbReference type="KEGG" id="vg:9924967"/>
<gene>
    <name evidence="1" type="primary">R348</name>
    <name evidence="2" type="ORF">MIMI_R348</name>
</gene>
<dbReference type="Proteomes" id="UP000240552">
    <property type="component" value="Segment"/>
</dbReference>
<dbReference type="EMBL" id="HQ336222">
    <property type="protein sequence ID" value="ADO18575.1"/>
    <property type="molecule type" value="Genomic_DNA"/>
</dbReference>
<dbReference type="RefSeq" id="YP_003986851.1">
    <property type="nucleotide sequence ID" value="NC_014649.1"/>
</dbReference>
<keyword evidence="5" id="KW-1185">Reference proteome</keyword>
<accession>A0A0G2Y5B9</accession>
<protein>
    <submittedName>
        <fullName evidence="2">Uncharacterized protein R348</fullName>
    </submittedName>
</protein>
<dbReference type="Proteomes" id="UP000201519">
    <property type="component" value="Segment"/>
</dbReference>
<evidence type="ECO:0000313" key="1">
    <source>
        <dbReference type="EMBL" id="ADO18575.1"/>
    </source>
</evidence>
<organism evidence="1 5">
    <name type="scientific">Acanthamoeba polyphaga mimivirus</name>
    <name type="common">APMV</name>
    <dbReference type="NCBI Taxonomy" id="212035"/>
    <lineage>
        <taxon>Viruses</taxon>
        <taxon>Varidnaviria</taxon>
        <taxon>Bamfordvirae</taxon>
        <taxon>Nucleocytoviricota</taxon>
        <taxon>Megaviricetes</taxon>
        <taxon>Imitervirales</taxon>
        <taxon>Mimiviridae</taxon>
        <taxon>Megamimivirinae</taxon>
        <taxon>Mimivirus</taxon>
        <taxon>Mimivirus bradfordmassiliense</taxon>
    </lineage>
</organism>
<dbReference type="OrthoDB" id="7917at10239"/>
<evidence type="ECO:0000313" key="5">
    <source>
        <dbReference type="Proteomes" id="UP000201519"/>
    </source>
</evidence>
<evidence type="ECO:0000313" key="4">
    <source>
        <dbReference type="EMBL" id="AKI81013.1"/>
    </source>
</evidence>
<reference evidence="2 6" key="1">
    <citation type="journal article" date="2011" name="Proc. Natl. Acad. Sci. U.S.A.">
        <title>Mimivirus shows dramatic genome reduction after intraamoebal culture.</title>
        <authorList>
            <person name="Boyer M."/>
            <person name="Azza S."/>
            <person name="Barrassi L."/>
            <person name="Klose T."/>
            <person name="Campocasso A."/>
            <person name="Pagnier I."/>
            <person name="Fournous G."/>
            <person name="Borg A."/>
            <person name="Robert C."/>
            <person name="Zhang X."/>
            <person name="Desnues C."/>
            <person name="Henrissat B."/>
            <person name="Rossmann M.G."/>
            <person name="La Scola B."/>
            <person name="Raoult D."/>
        </authorList>
    </citation>
    <scope>NUCLEOTIDE SEQUENCE [LARGE SCALE GENOMIC DNA]</scope>
    <source>
        <strain evidence="2">M4</strain>
    </source>
</reference>